<comment type="caution">
    <text evidence="2">The sequence shown here is derived from an EMBL/GenBank/DDBJ whole genome shotgun (WGS) entry which is preliminary data.</text>
</comment>
<evidence type="ECO:0000313" key="2">
    <source>
        <dbReference type="EMBL" id="GFR11451.1"/>
    </source>
</evidence>
<proteinExistence type="predicted"/>
<dbReference type="EMBL" id="BMAO01006776">
    <property type="protein sequence ID" value="GFR11451.1"/>
    <property type="molecule type" value="Genomic_DNA"/>
</dbReference>
<reference evidence="2" key="1">
    <citation type="submission" date="2020-07" db="EMBL/GenBank/DDBJ databases">
        <title>Multicomponent nature underlies the extraordinary mechanical properties of spider dragline silk.</title>
        <authorList>
            <person name="Kono N."/>
            <person name="Nakamura H."/>
            <person name="Mori M."/>
            <person name="Yoshida Y."/>
            <person name="Ohtoshi R."/>
            <person name="Malay A.D."/>
            <person name="Moran D.A.P."/>
            <person name="Tomita M."/>
            <person name="Numata K."/>
            <person name="Arakawa K."/>
        </authorList>
    </citation>
    <scope>NUCLEOTIDE SEQUENCE</scope>
</reference>
<feature type="non-terminal residue" evidence="2">
    <location>
        <position position="47"/>
    </location>
</feature>
<organism evidence="2 3">
    <name type="scientific">Trichonephila clavata</name>
    <name type="common">Joro spider</name>
    <name type="synonym">Nephila clavata</name>
    <dbReference type="NCBI Taxonomy" id="2740835"/>
    <lineage>
        <taxon>Eukaryota</taxon>
        <taxon>Metazoa</taxon>
        <taxon>Ecdysozoa</taxon>
        <taxon>Arthropoda</taxon>
        <taxon>Chelicerata</taxon>
        <taxon>Arachnida</taxon>
        <taxon>Araneae</taxon>
        <taxon>Araneomorphae</taxon>
        <taxon>Entelegynae</taxon>
        <taxon>Araneoidea</taxon>
        <taxon>Nephilidae</taxon>
        <taxon>Trichonephila</taxon>
    </lineage>
</organism>
<name>A0A8X6JLM6_TRICU</name>
<sequence>MEDALGPGFPWEQVDGDRGMIDRSRRGHPYSDARGEILGPSEDDHCE</sequence>
<keyword evidence="3" id="KW-1185">Reference proteome</keyword>
<dbReference type="OrthoDB" id="10065519at2759"/>
<evidence type="ECO:0000313" key="3">
    <source>
        <dbReference type="Proteomes" id="UP000887116"/>
    </source>
</evidence>
<accession>A0A8X6JLM6</accession>
<feature type="region of interest" description="Disordered" evidence="1">
    <location>
        <begin position="1"/>
        <end position="47"/>
    </location>
</feature>
<feature type="compositionally biased region" description="Basic and acidic residues" evidence="1">
    <location>
        <begin position="15"/>
        <end position="35"/>
    </location>
</feature>
<gene>
    <name evidence="2" type="ORF">TNCT_61641</name>
</gene>
<evidence type="ECO:0000256" key="1">
    <source>
        <dbReference type="SAM" id="MobiDB-lite"/>
    </source>
</evidence>
<dbReference type="Proteomes" id="UP000887116">
    <property type="component" value="Unassembled WGS sequence"/>
</dbReference>
<protein>
    <submittedName>
        <fullName evidence="2">Uncharacterized protein</fullName>
    </submittedName>
</protein>
<dbReference type="AlphaFoldDB" id="A0A8X6JLM6"/>